<dbReference type="Proteomes" id="UP000828251">
    <property type="component" value="Unassembled WGS sequence"/>
</dbReference>
<dbReference type="InterPro" id="IPR036312">
    <property type="entry name" value="Bifun_inhib/LTP/seed_sf"/>
</dbReference>
<organism evidence="3 4">
    <name type="scientific">Gossypium stocksii</name>
    <dbReference type="NCBI Taxonomy" id="47602"/>
    <lineage>
        <taxon>Eukaryota</taxon>
        <taxon>Viridiplantae</taxon>
        <taxon>Streptophyta</taxon>
        <taxon>Embryophyta</taxon>
        <taxon>Tracheophyta</taxon>
        <taxon>Spermatophyta</taxon>
        <taxon>Magnoliopsida</taxon>
        <taxon>eudicotyledons</taxon>
        <taxon>Gunneridae</taxon>
        <taxon>Pentapetalae</taxon>
        <taxon>rosids</taxon>
        <taxon>malvids</taxon>
        <taxon>Malvales</taxon>
        <taxon>Malvaceae</taxon>
        <taxon>Malvoideae</taxon>
        <taxon>Gossypium</taxon>
    </lineage>
</organism>
<reference evidence="3 4" key="1">
    <citation type="journal article" date="2021" name="Plant Biotechnol. J.">
        <title>Multi-omics assisted identification of the key and species-specific regulatory components of drought-tolerant mechanisms in Gossypium stocksii.</title>
        <authorList>
            <person name="Yu D."/>
            <person name="Ke L."/>
            <person name="Zhang D."/>
            <person name="Wu Y."/>
            <person name="Sun Y."/>
            <person name="Mei J."/>
            <person name="Sun J."/>
            <person name="Sun Y."/>
        </authorList>
    </citation>
    <scope>NUCLEOTIDE SEQUENCE [LARGE SCALE GENOMIC DNA]</scope>
    <source>
        <strain evidence="4">cv. E1</strain>
        <tissue evidence="3">Leaf</tissue>
    </source>
</reference>
<dbReference type="OrthoDB" id="1930534at2759"/>
<name>A0A9D3V4K1_9ROSI</name>
<evidence type="ECO:0000256" key="1">
    <source>
        <dbReference type="SAM" id="MobiDB-lite"/>
    </source>
</evidence>
<keyword evidence="4" id="KW-1185">Reference proteome</keyword>
<evidence type="ECO:0000256" key="2">
    <source>
        <dbReference type="SAM" id="SignalP"/>
    </source>
</evidence>
<evidence type="ECO:0000313" key="4">
    <source>
        <dbReference type="Proteomes" id="UP000828251"/>
    </source>
</evidence>
<comment type="caution">
    <text evidence="3">The sequence shown here is derived from an EMBL/GenBank/DDBJ whole genome shotgun (WGS) entry which is preliminary data.</text>
</comment>
<dbReference type="EMBL" id="JAIQCV010000008">
    <property type="protein sequence ID" value="KAH1072059.1"/>
    <property type="molecule type" value="Genomic_DNA"/>
</dbReference>
<evidence type="ECO:0000313" key="3">
    <source>
        <dbReference type="EMBL" id="KAH1072059.1"/>
    </source>
</evidence>
<keyword evidence="2" id="KW-0732">Signal</keyword>
<dbReference type="PANTHER" id="PTHR34377">
    <property type="entry name" value="TETRATRICOPEPTIDE REPEAT (TPR)-LIKE SUPERFAMILY PROTEIN"/>
    <property type="match status" value="1"/>
</dbReference>
<evidence type="ECO:0008006" key="5">
    <source>
        <dbReference type="Google" id="ProtNLM"/>
    </source>
</evidence>
<gene>
    <name evidence="3" type="ORF">J1N35_024387</name>
</gene>
<dbReference type="SUPFAM" id="SSF47699">
    <property type="entry name" value="Bifunctional inhibitor/lipid-transfer protein/seed storage 2S albumin"/>
    <property type="match status" value="1"/>
</dbReference>
<dbReference type="AlphaFoldDB" id="A0A9D3V4K1"/>
<feature type="region of interest" description="Disordered" evidence="1">
    <location>
        <begin position="60"/>
        <end position="86"/>
    </location>
</feature>
<dbReference type="PANTHER" id="PTHR34377:SF3">
    <property type="entry name" value="TETRATRICOPEPTIDE REPEAT (TPR)-LIKE SUPERFAMILY PROTEIN"/>
    <property type="match status" value="1"/>
</dbReference>
<proteinExistence type="predicted"/>
<sequence>MANFGVLMLFIFSAMFYVAMPNNLTLIPEQITFPHPLCRSQIALVNFACAMVPVLPMPQHPPPPADGNGHRHRHRRRHRHRHRHGSHETPEQRYCCEWLRQMDTLCVCEILYHLPPFLWKPNHKYTVVVDDECSVTFLCEGRQRL</sequence>
<feature type="chain" id="PRO_5039290880" description="Bifunctional inhibitor/plant lipid transfer protein/seed storage helical domain-containing protein" evidence="2">
    <location>
        <begin position="22"/>
        <end position="145"/>
    </location>
</feature>
<feature type="signal peptide" evidence="2">
    <location>
        <begin position="1"/>
        <end position="21"/>
    </location>
</feature>
<feature type="compositionally biased region" description="Basic residues" evidence="1">
    <location>
        <begin position="70"/>
        <end position="85"/>
    </location>
</feature>
<protein>
    <recommendedName>
        <fullName evidence="5">Bifunctional inhibitor/plant lipid transfer protein/seed storage helical domain-containing protein</fullName>
    </recommendedName>
</protein>
<accession>A0A9D3V4K1</accession>